<reference evidence="1 2" key="1">
    <citation type="submission" date="2018-06" db="EMBL/GenBank/DDBJ databases">
        <authorList>
            <consortium name="Pathogen Informatics"/>
            <person name="Doyle S."/>
        </authorList>
    </citation>
    <scope>NUCLEOTIDE SEQUENCE [LARGE SCALE GENOMIC DNA]</scope>
    <source>
        <strain evidence="1 2">NCTC9601</strain>
    </source>
</reference>
<dbReference type="EMBL" id="UASN01000002">
    <property type="protein sequence ID" value="SPX51625.1"/>
    <property type="molecule type" value="Genomic_DNA"/>
</dbReference>
<dbReference type="Gene3D" id="3.40.50.12780">
    <property type="entry name" value="N-terminal domain of ligase-like"/>
    <property type="match status" value="1"/>
</dbReference>
<evidence type="ECO:0000313" key="2">
    <source>
        <dbReference type="Proteomes" id="UP000251123"/>
    </source>
</evidence>
<protein>
    <submittedName>
        <fullName evidence="1">Uncharacterized protein</fullName>
    </submittedName>
</protein>
<evidence type="ECO:0000313" key="1">
    <source>
        <dbReference type="EMBL" id="SPX51625.1"/>
    </source>
</evidence>
<organism evidence="1 2">
    <name type="scientific">Klebsiella pneumoniae</name>
    <dbReference type="NCBI Taxonomy" id="573"/>
    <lineage>
        <taxon>Bacteria</taxon>
        <taxon>Pseudomonadati</taxon>
        <taxon>Pseudomonadota</taxon>
        <taxon>Gammaproteobacteria</taxon>
        <taxon>Enterobacterales</taxon>
        <taxon>Enterobacteriaceae</taxon>
        <taxon>Klebsiella/Raoultella group</taxon>
        <taxon>Klebsiella</taxon>
        <taxon>Klebsiella pneumoniae complex</taxon>
    </lineage>
</organism>
<dbReference type="Proteomes" id="UP000251123">
    <property type="component" value="Unassembled WGS sequence"/>
</dbReference>
<dbReference type="InterPro" id="IPR042099">
    <property type="entry name" value="ANL_N_sf"/>
</dbReference>
<name>A0A2X1Q5D1_KLEPN</name>
<dbReference type="SUPFAM" id="SSF56801">
    <property type="entry name" value="Acetyl-CoA synthetase-like"/>
    <property type="match status" value="1"/>
</dbReference>
<gene>
    <name evidence="1" type="ORF">NCTC9601_00194</name>
</gene>
<dbReference type="AlphaFoldDB" id="A0A2X1Q5D1"/>
<sequence length="90" mass="10116">MTITGCSRFPTSCLCPNVRCERQSLAAAHHPYVAKHCITLFFQQASQTPQLVALIWMQEQQTCQLSYAELAQQALKLAHWLQLQGTLAGR</sequence>
<accession>A0A2X1Q5D1</accession>
<proteinExistence type="predicted"/>